<dbReference type="GO" id="GO:0005524">
    <property type="term" value="F:ATP binding"/>
    <property type="evidence" value="ECO:0007669"/>
    <property type="project" value="UniProtKB-KW"/>
</dbReference>
<protein>
    <submittedName>
        <fullName evidence="11">Pseudokinase FAM20A</fullName>
    </submittedName>
</protein>
<keyword evidence="8" id="KW-0479">Metal-binding</keyword>
<evidence type="ECO:0000313" key="12">
    <source>
        <dbReference type="Proteomes" id="UP001295444"/>
    </source>
</evidence>
<evidence type="ECO:0000256" key="7">
    <source>
        <dbReference type="PIRSR" id="PIRSR624869-2"/>
    </source>
</evidence>
<feature type="binding site" evidence="7">
    <location>
        <position position="217"/>
    </location>
    <ligand>
        <name>ATP</name>
        <dbReference type="ChEBI" id="CHEBI:30616"/>
    </ligand>
</feature>
<evidence type="ECO:0000256" key="8">
    <source>
        <dbReference type="PIRSR" id="PIRSR624869-3"/>
    </source>
</evidence>
<evidence type="ECO:0000256" key="9">
    <source>
        <dbReference type="SAM" id="MobiDB-lite"/>
    </source>
</evidence>
<keyword evidence="7" id="KW-0547">Nucleotide-binding</keyword>
<dbReference type="GO" id="GO:0070166">
    <property type="term" value="P:enamel mineralization"/>
    <property type="evidence" value="ECO:0007669"/>
    <property type="project" value="TreeGrafter"/>
</dbReference>
<evidence type="ECO:0000256" key="4">
    <source>
        <dbReference type="ARBA" id="ARBA00023157"/>
    </source>
</evidence>
<evidence type="ECO:0000256" key="3">
    <source>
        <dbReference type="ARBA" id="ARBA00023034"/>
    </source>
</evidence>
<keyword evidence="4" id="KW-1015">Disulfide bond</keyword>
<feature type="binding site" evidence="7">
    <location>
        <begin position="321"/>
        <end position="324"/>
    </location>
    <ligand>
        <name>ATP</name>
        <dbReference type="ChEBI" id="CHEBI:30616"/>
    </ligand>
</feature>
<feature type="domain" description="FAM20 C-terminal" evidence="10">
    <location>
        <begin position="285"/>
        <end position="484"/>
    </location>
</feature>
<keyword evidence="3" id="KW-0333">Golgi apparatus</keyword>
<evidence type="ECO:0000256" key="1">
    <source>
        <dbReference type="ARBA" id="ARBA00004555"/>
    </source>
</evidence>
<evidence type="ECO:0000256" key="5">
    <source>
        <dbReference type="ARBA" id="ARBA00023180"/>
    </source>
</evidence>
<dbReference type="Proteomes" id="UP001295444">
    <property type="component" value="Chromosome 05"/>
</dbReference>
<dbReference type="InterPro" id="IPR024869">
    <property type="entry name" value="FAM20"/>
</dbReference>
<dbReference type="GO" id="GO:0043539">
    <property type="term" value="F:protein serine/threonine kinase activator activity"/>
    <property type="evidence" value="ECO:0007669"/>
    <property type="project" value="TreeGrafter"/>
</dbReference>
<evidence type="ECO:0000256" key="6">
    <source>
        <dbReference type="PIRSR" id="PIRSR624869-1"/>
    </source>
</evidence>
<organism evidence="11 12">
    <name type="scientific">Pelobates cultripes</name>
    <name type="common">Western spadefoot toad</name>
    <dbReference type="NCBI Taxonomy" id="61616"/>
    <lineage>
        <taxon>Eukaryota</taxon>
        <taxon>Metazoa</taxon>
        <taxon>Chordata</taxon>
        <taxon>Craniata</taxon>
        <taxon>Vertebrata</taxon>
        <taxon>Euteleostomi</taxon>
        <taxon>Amphibia</taxon>
        <taxon>Batrachia</taxon>
        <taxon>Anura</taxon>
        <taxon>Pelobatoidea</taxon>
        <taxon>Pelobatidae</taxon>
        <taxon>Pelobates</taxon>
    </lineage>
</organism>
<comment type="subcellular location">
    <subcellularLocation>
        <location evidence="1">Golgi apparatus</location>
    </subcellularLocation>
</comment>
<proteinExistence type="inferred from homology"/>
<feature type="compositionally biased region" description="Gly residues" evidence="9">
    <location>
        <begin position="61"/>
        <end position="70"/>
    </location>
</feature>
<dbReference type="PANTHER" id="PTHR12450">
    <property type="entry name" value="DENTIN MATRIX PROTEIN 4 PROTEIN FAM20"/>
    <property type="match status" value="1"/>
</dbReference>
<gene>
    <name evidence="11" type="ORF">PECUL_23A008742</name>
</gene>
<keyword evidence="12" id="KW-1185">Reference proteome</keyword>
<feature type="active site" evidence="6">
    <location>
        <position position="390"/>
    </location>
</feature>
<accession>A0AAD1S642</accession>
<reference evidence="11" key="1">
    <citation type="submission" date="2022-03" db="EMBL/GenBank/DDBJ databases">
        <authorList>
            <person name="Alioto T."/>
            <person name="Alioto T."/>
            <person name="Gomez Garrido J."/>
        </authorList>
    </citation>
    <scope>NUCLEOTIDE SEQUENCE</scope>
</reference>
<dbReference type="AlphaFoldDB" id="A0AAD1S642"/>
<feature type="binding site" evidence="7">
    <location>
        <position position="410"/>
    </location>
    <ligand>
        <name>ATP</name>
        <dbReference type="ChEBI" id="CHEBI:30616"/>
    </ligand>
</feature>
<evidence type="ECO:0000256" key="2">
    <source>
        <dbReference type="ARBA" id="ARBA00006557"/>
    </source>
</evidence>
<dbReference type="PANTHER" id="PTHR12450:SF12">
    <property type="entry name" value="PSEUDOKINASE FAM20A"/>
    <property type="match status" value="1"/>
</dbReference>
<dbReference type="GO" id="GO:0046872">
    <property type="term" value="F:metal ion binding"/>
    <property type="evidence" value="ECO:0007669"/>
    <property type="project" value="UniProtKB-KW"/>
</dbReference>
<keyword evidence="5" id="KW-0325">Glycoprotein</keyword>
<dbReference type="EMBL" id="OW240916">
    <property type="protein sequence ID" value="CAH2291977.1"/>
    <property type="molecule type" value="Genomic_DNA"/>
</dbReference>
<keyword evidence="7" id="KW-0067">ATP-binding</keyword>
<evidence type="ECO:0000259" key="10">
    <source>
        <dbReference type="Pfam" id="PF06702"/>
    </source>
</evidence>
<sequence length="836" mass="96380">MWLQRRDRLLLVAALSMLLAADIYFHLWPQLLLRLGKSCECSAPPPSRVSTSPSTQEQRGIEGGTTVGGTGSKLRDLLSHPLYQAQVILPPTEDRLLTPQEILKSYKKRVSHLNRRRRGHRTEGNRSIPLTEAKFDPHTPWLQFHMEISKDALYSRSSNVVDRLLNRMGNMTIIGADYTPDEKALNGECDCTQIVKPSGTHLKLVLRFQDYGKAMFKPMRQSREEETPEDFFYFVDYQRHNAEIAAFHLDRILDFRRVPPVAGRLLNLTSEILDVTTNEDLESVFFVSPANNVCFFAKCLYMCKTEYAACGNPHMLEGSLSVFLPSLNFAPRLSVPNPWIRSYTFTGKEDWETNPSYCDSVKLLPPYTNLKRLLNVMDLAIFDFLIGNMDRHHYETFTKFGDDGFLLHIDNARGFGRHSYDELTILAPLYQCCLIKKDTWQRLNLLSLPEYRLSDVMRESLSNDRLLPVLTEPHLEMFRRALQVKCRELSNYTPDEKALNGECDCTQIVKPSGTHLKLVLRFQDYGKAMFKPMRQSREEETPEDFFYFVDYQRHNAEIAAFHLDRILDFRRVPPVAGRLLNLTSEILDVTTNEDLESVFFVSPANNVCFFAKCLYMCKTEYAACGNPHMLEGSLSVFLPSLNFAPRLSVPNPWIRSYTFTGKEDWETNPSYCDSVKLLPPYTNLKRLLNVMDLAIFDFLIGNMDRHHYETFTKFGDDGFLLHIDNARGFGRHSYDELTILAPLYQCCLIKKHTWQRLNLLSLPEYRLSDVMRESLSNDRLLPVLTEPHLAALDRRLQRILQVVNQCVQIYGEDAVLIKANVLQPQPTNTQEKVVQS</sequence>
<feature type="binding site" evidence="8">
    <location>
        <position position="410"/>
    </location>
    <ligand>
        <name>Mn(2+)</name>
        <dbReference type="ChEBI" id="CHEBI:29035"/>
    </ligand>
</feature>
<feature type="domain" description="FAM20 C-terminal" evidence="10">
    <location>
        <begin position="599"/>
        <end position="815"/>
    </location>
</feature>
<dbReference type="Pfam" id="PF06702">
    <property type="entry name" value="Fam20C"/>
    <property type="match status" value="2"/>
</dbReference>
<comment type="cofactor">
    <cofactor evidence="8">
        <name>Mn(2+)</name>
        <dbReference type="ChEBI" id="CHEBI:29035"/>
    </cofactor>
</comment>
<keyword evidence="8" id="KW-0464">Manganese</keyword>
<dbReference type="InterPro" id="IPR009581">
    <property type="entry name" value="FAM20_C"/>
</dbReference>
<feature type="region of interest" description="Disordered" evidence="9">
    <location>
        <begin position="43"/>
        <end position="70"/>
    </location>
</feature>
<evidence type="ECO:0000313" key="11">
    <source>
        <dbReference type="EMBL" id="CAH2291977.1"/>
    </source>
</evidence>
<feature type="binding site" evidence="7">
    <location>
        <position position="395"/>
    </location>
    <ligand>
        <name>ATP</name>
        <dbReference type="ChEBI" id="CHEBI:30616"/>
    </ligand>
</feature>
<comment type="similarity">
    <text evidence="2">Belongs to the FAM20 family.</text>
</comment>
<name>A0AAD1S642_PELCU</name>
<dbReference type="GO" id="GO:0005794">
    <property type="term" value="C:Golgi apparatus"/>
    <property type="evidence" value="ECO:0007669"/>
    <property type="project" value="UniProtKB-SubCell"/>
</dbReference>